<dbReference type="HOGENOM" id="CLU_274080_0_0_1"/>
<accession>A0A0C2X1P5</accession>
<dbReference type="SUPFAM" id="SSF52047">
    <property type="entry name" value="RNI-like"/>
    <property type="match status" value="1"/>
</dbReference>
<sequence length="997" mass="113255">MVANIGDSLRRQRLTVNVISPSIQLYSIERRSIQTALNGISARFSAIKRVPDDVWYELLSVRMSQSDNFCPGMAPISLPALHYSHVCRAWRRVVNSSPSMWRTILSNIPPDKEPNRNLIDLWISRSPDDQQINELQSFSGLAIAGSVRMKLGLPIHNGLQYLLFQSRNQSRKRLSYSQDCDYRSAINIPSLCLLPSYCCTRAPRLQENLIHRFPRLEFLLLHDILPRGMDSLPSTLISLSVAFDVPHDSYRLSDLLKPGLQTLRLGYFSSLNIPIPKQNIQLPNLRMLQVTPLEHNILKKLDLPSLERLILSPPLNTSATFPDNWTEALVPHCANVTSLVLHWLSTLPDESIPTLDSLQVFSKMYLNTPKLLEVNFNGGNIDGNALADLLGGKQQRRLKSLIIGGYIGVSRFDCERYSQYVDKLYVYGSKNQSNEPPSAEEEEVLKAILRHKIADISVVDKNITQAREAIASAKLALDVLSQSSARSYSILGAHQKCPGILSRSSQSCPIPHELYATDLAEALRKACEAVSLCSTIKATTAEETVNSAISMALSELKTLLASVDDALRRQRLILNVNSSSLRLYSRERQPIQTVLDDIRERFSVIKRVPDEIWYEILTLRLIRENRHWPQPRDAPLFIPALHYTHVCRSWRRVVSSSPSMWRGIHWNMGPEREPNRNLINLWISRSQEDDRRLYERQSYSGFTYAGSTHMKLQLPISEKLQCFLYQTRKQLPHGQTADRSSAINLPVLCLQSSTSFTRIQDVQASLIHRFPLLVTLKLQNTLPRTIVNLPNSLTHLSLEFGISHETYRLTDFLKPSLEFLTLLHFDGPTTPVLSQNIILPRLRILDITPLEHDILTKLNLPLLEKLFINPPRNSAAMFPTGWVEALVPHCTKVVSLRLDWPARLPDEGRISIDRLQILRYLRVHTPKLLIVKFGSGSIDGNALAEFFETDIHHRLEELIIDGCIGVSRMDCERLVEYVGKLSVYRTVHRVAAKNDPE</sequence>
<dbReference type="OrthoDB" id="2884925at2759"/>
<dbReference type="Proteomes" id="UP000054097">
    <property type="component" value="Unassembled WGS sequence"/>
</dbReference>
<dbReference type="EMBL" id="KN824338">
    <property type="protein sequence ID" value="KIM23407.1"/>
    <property type="molecule type" value="Genomic_DNA"/>
</dbReference>
<name>A0A0C2X1P5_SERVB</name>
<reference evidence="1 2" key="1">
    <citation type="submission" date="2014-04" db="EMBL/GenBank/DDBJ databases">
        <authorList>
            <consortium name="DOE Joint Genome Institute"/>
            <person name="Kuo A."/>
            <person name="Zuccaro A."/>
            <person name="Kohler A."/>
            <person name="Nagy L.G."/>
            <person name="Floudas D."/>
            <person name="Copeland A."/>
            <person name="Barry K.W."/>
            <person name="Cichocki N."/>
            <person name="Veneault-Fourrey C."/>
            <person name="LaButti K."/>
            <person name="Lindquist E.A."/>
            <person name="Lipzen A."/>
            <person name="Lundell T."/>
            <person name="Morin E."/>
            <person name="Murat C."/>
            <person name="Sun H."/>
            <person name="Tunlid A."/>
            <person name="Henrissat B."/>
            <person name="Grigoriev I.V."/>
            <person name="Hibbett D.S."/>
            <person name="Martin F."/>
            <person name="Nordberg H.P."/>
            <person name="Cantor M.N."/>
            <person name="Hua S.X."/>
        </authorList>
    </citation>
    <scope>NUCLEOTIDE SEQUENCE [LARGE SCALE GENOMIC DNA]</scope>
    <source>
        <strain evidence="1 2">MAFF 305830</strain>
    </source>
</reference>
<keyword evidence="2" id="KW-1185">Reference proteome</keyword>
<dbReference type="AlphaFoldDB" id="A0A0C2X1P5"/>
<dbReference type="PANTHER" id="PTHR38926">
    <property type="entry name" value="F-BOX DOMAIN CONTAINING PROTEIN, EXPRESSED"/>
    <property type="match status" value="1"/>
</dbReference>
<organism evidence="1 2">
    <name type="scientific">Serendipita vermifera MAFF 305830</name>
    <dbReference type="NCBI Taxonomy" id="933852"/>
    <lineage>
        <taxon>Eukaryota</taxon>
        <taxon>Fungi</taxon>
        <taxon>Dikarya</taxon>
        <taxon>Basidiomycota</taxon>
        <taxon>Agaricomycotina</taxon>
        <taxon>Agaricomycetes</taxon>
        <taxon>Sebacinales</taxon>
        <taxon>Serendipitaceae</taxon>
        <taxon>Serendipita</taxon>
    </lineage>
</organism>
<gene>
    <name evidence="1" type="ORF">M408DRAFT_27965</name>
</gene>
<dbReference type="PANTHER" id="PTHR38926:SF5">
    <property type="entry name" value="F-BOX AND LEUCINE-RICH REPEAT PROTEIN 6"/>
    <property type="match status" value="1"/>
</dbReference>
<evidence type="ECO:0000313" key="2">
    <source>
        <dbReference type="Proteomes" id="UP000054097"/>
    </source>
</evidence>
<reference evidence="2" key="2">
    <citation type="submission" date="2015-01" db="EMBL/GenBank/DDBJ databases">
        <title>Evolutionary Origins and Diversification of the Mycorrhizal Mutualists.</title>
        <authorList>
            <consortium name="DOE Joint Genome Institute"/>
            <consortium name="Mycorrhizal Genomics Consortium"/>
            <person name="Kohler A."/>
            <person name="Kuo A."/>
            <person name="Nagy L.G."/>
            <person name="Floudas D."/>
            <person name="Copeland A."/>
            <person name="Barry K.W."/>
            <person name="Cichocki N."/>
            <person name="Veneault-Fourrey C."/>
            <person name="LaButti K."/>
            <person name="Lindquist E.A."/>
            <person name="Lipzen A."/>
            <person name="Lundell T."/>
            <person name="Morin E."/>
            <person name="Murat C."/>
            <person name="Riley R."/>
            <person name="Ohm R."/>
            <person name="Sun H."/>
            <person name="Tunlid A."/>
            <person name="Henrissat B."/>
            <person name="Grigoriev I.V."/>
            <person name="Hibbett D.S."/>
            <person name="Martin F."/>
        </authorList>
    </citation>
    <scope>NUCLEOTIDE SEQUENCE [LARGE SCALE GENOMIC DNA]</scope>
    <source>
        <strain evidence="2">MAFF 305830</strain>
    </source>
</reference>
<protein>
    <submittedName>
        <fullName evidence="1">Uncharacterized protein</fullName>
    </submittedName>
</protein>
<evidence type="ECO:0000313" key="1">
    <source>
        <dbReference type="EMBL" id="KIM23407.1"/>
    </source>
</evidence>
<proteinExistence type="predicted"/>